<dbReference type="EMBL" id="AOMC01000158">
    <property type="protein sequence ID" value="EMA39650.1"/>
    <property type="molecule type" value="Genomic_DNA"/>
</dbReference>
<keyword evidence="1" id="KW-0472">Membrane</keyword>
<feature type="transmembrane region" description="Helical" evidence="1">
    <location>
        <begin position="133"/>
        <end position="152"/>
    </location>
</feature>
<protein>
    <recommendedName>
        <fullName evidence="4">Glycosyltransferase RgtA/B/C/D-like domain-containing protein</fullName>
    </recommendedName>
</protein>
<feature type="transmembrane region" description="Helical" evidence="1">
    <location>
        <begin position="357"/>
        <end position="377"/>
    </location>
</feature>
<gene>
    <name evidence="2" type="ORF">C448_14575</name>
</gene>
<feature type="transmembrane region" description="Helical" evidence="1">
    <location>
        <begin position="6"/>
        <end position="39"/>
    </location>
</feature>
<organism evidence="2 3">
    <name type="scientific">Halococcus morrhuae DSM 1307</name>
    <dbReference type="NCBI Taxonomy" id="931277"/>
    <lineage>
        <taxon>Archaea</taxon>
        <taxon>Methanobacteriati</taxon>
        <taxon>Methanobacteriota</taxon>
        <taxon>Stenosarchaea group</taxon>
        <taxon>Halobacteria</taxon>
        <taxon>Halobacteriales</taxon>
        <taxon>Halococcaceae</taxon>
        <taxon>Halococcus</taxon>
    </lineage>
</organism>
<dbReference type="AlphaFoldDB" id="M0M5K1"/>
<sequence length="462" mass="50924">MWLSILLVAFVVGVIATTHLFSPWIGVIALTLGVSLFGLRQYWRGNLLLALLAAGYLLRLAIIVLNSQLGVLTQPDISVFHHERSAALAGGWLEGQFTVPLSELAPARDTSLMRTVVAYLHAPFYVLLGSWRVAGELGTAFYGTIIGYMTYIVSTQITTRRNSIFAAGAVVFWPSIVYRSVVIQREVLVALAMLMMVWISLRFTQPNQLYERAPEDDVWQITHWTKRLPMGDIVLLFVAMVVLYVMRPENLAVAGVTLVVAFTLRNRHVPWRFVVVGGLLLPILGYFALNFGDFVGGQTALTPAGLDGYAHARAHGGSTYLADLHYRSWLDILLYAPVKVVYFLFSPLPWDVNGFTNFLAGVSGWALFIATAFTGRGFTMLRDHSEKRAIIATYAVSGILAYSIIEMNAGAAFRRRIQFVPVILILAAIALSSISFHDRSATAEMDAVSPSDSENSITTAEN</sequence>
<feature type="transmembrane region" description="Helical" evidence="1">
    <location>
        <begin position="417"/>
        <end position="436"/>
    </location>
</feature>
<keyword evidence="1" id="KW-1133">Transmembrane helix</keyword>
<dbReference type="Proteomes" id="UP000011568">
    <property type="component" value="Unassembled WGS sequence"/>
</dbReference>
<keyword evidence="1" id="KW-0812">Transmembrane</keyword>
<accession>M0M5K1</accession>
<evidence type="ECO:0000256" key="1">
    <source>
        <dbReference type="SAM" id="Phobius"/>
    </source>
</evidence>
<feature type="transmembrane region" description="Helical" evidence="1">
    <location>
        <begin position="269"/>
        <end position="289"/>
    </location>
</feature>
<feature type="transmembrane region" description="Helical" evidence="1">
    <location>
        <begin position="328"/>
        <end position="345"/>
    </location>
</feature>
<feature type="transmembrane region" description="Helical" evidence="1">
    <location>
        <begin position="233"/>
        <end position="263"/>
    </location>
</feature>
<feature type="transmembrane region" description="Helical" evidence="1">
    <location>
        <begin position="187"/>
        <end position="204"/>
    </location>
</feature>
<comment type="caution">
    <text evidence="2">The sequence shown here is derived from an EMBL/GenBank/DDBJ whole genome shotgun (WGS) entry which is preliminary data.</text>
</comment>
<feature type="transmembrane region" description="Helical" evidence="1">
    <location>
        <begin position="46"/>
        <end position="65"/>
    </location>
</feature>
<keyword evidence="3" id="KW-1185">Reference proteome</keyword>
<name>M0M5K1_HALMO</name>
<feature type="transmembrane region" description="Helical" evidence="1">
    <location>
        <begin position="389"/>
        <end position="405"/>
    </location>
</feature>
<evidence type="ECO:0008006" key="4">
    <source>
        <dbReference type="Google" id="ProtNLM"/>
    </source>
</evidence>
<dbReference type="eggNOG" id="arCOG08198">
    <property type="taxonomic scope" value="Archaea"/>
</dbReference>
<reference evidence="2 3" key="1">
    <citation type="journal article" date="2014" name="PLoS Genet.">
        <title>Phylogenetically driven sequencing of extremely halophilic archaea reveals strategies for static and dynamic osmo-response.</title>
        <authorList>
            <person name="Becker E.A."/>
            <person name="Seitzer P.M."/>
            <person name="Tritt A."/>
            <person name="Larsen D."/>
            <person name="Krusor M."/>
            <person name="Yao A.I."/>
            <person name="Wu D."/>
            <person name="Madern D."/>
            <person name="Eisen J.A."/>
            <person name="Darling A.E."/>
            <person name="Facciotti M.T."/>
        </authorList>
    </citation>
    <scope>NUCLEOTIDE SEQUENCE [LARGE SCALE GENOMIC DNA]</scope>
    <source>
        <strain evidence="2 3">DSM 1307</strain>
    </source>
</reference>
<evidence type="ECO:0000313" key="2">
    <source>
        <dbReference type="EMBL" id="EMA39650.1"/>
    </source>
</evidence>
<proteinExistence type="predicted"/>
<evidence type="ECO:0000313" key="3">
    <source>
        <dbReference type="Proteomes" id="UP000011568"/>
    </source>
</evidence>
<dbReference type="PATRIC" id="fig|931277.6.peg.2859"/>